<dbReference type="EMBL" id="JBDIML010000004">
    <property type="protein sequence ID" value="MEN2768174.1"/>
    <property type="molecule type" value="Genomic_DNA"/>
</dbReference>
<name>A0ABU9XIQ0_9BACI</name>
<proteinExistence type="predicted"/>
<dbReference type="InterPro" id="IPR008991">
    <property type="entry name" value="Translation_prot_SH3-like_sf"/>
</dbReference>
<reference evidence="1 2" key="1">
    <citation type="submission" date="2024-05" db="EMBL/GenBank/DDBJ databases">
        <authorList>
            <person name="Haq I."/>
            <person name="Ullah Z."/>
            <person name="Ahmad R."/>
            <person name="Li M."/>
            <person name="Tong Y."/>
        </authorList>
    </citation>
    <scope>NUCLEOTIDE SEQUENCE [LARGE SCALE GENOMIC DNA]</scope>
    <source>
        <strain evidence="1 2">16A2E</strain>
    </source>
</reference>
<gene>
    <name evidence="1" type="ORF">ABC228_13405</name>
</gene>
<dbReference type="InterPro" id="IPR014722">
    <property type="entry name" value="Rib_uL2_dom2"/>
</dbReference>
<sequence>MAESIVKANEGDMIQITNGDYKGKKGKVLIVRENSVIVELGRNVERDEPIKTVINHKNYKQI</sequence>
<keyword evidence="2" id="KW-1185">Reference proteome</keyword>
<dbReference type="Proteomes" id="UP001444625">
    <property type="component" value="Unassembled WGS sequence"/>
</dbReference>
<accession>A0ABU9XIQ0</accession>
<dbReference type="SUPFAM" id="SSF50104">
    <property type="entry name" value="Translation proteins SH3-like domain"/>
    <property type="match status" value="1"/>
</dbReference>
<evidence type="ECO:0000313" key="2">
    <source>
        <dbReference type="Proteomes" id="UP001444625"/>
    </source>
</evidence>
<dbReference type="Pfam" id="PF09953">
    <property type="entry name" value="DUF2187"/>
    <property type="match status" value="1"/>
</dbReference>
<evidence type="ECO:0000313" key="1">
    <source>
        <dbReference type="EMBL" id="MEN2768174.1"/>
    </source>
</evidence>
<comment type="caution">
    <text evidence="1">The sequence shown here is derived from an EMBL/GenBank/DDBJ whole genome shotgun (WGS) entry which is preliminary data.</text>
</comment>
<organism evidence="1 2">
    <name type="scientific">Ornithinibacillus xuwenensis</name>
    <dbReference type="NCBI Taxonomy" id="3144668"/>
    <lineage>
        <taxon>Bacteria</taxon>
        <taxon>Bacillati</taxon>
        <taxon>Bacillota</taxon>
        <taxon>Bacilli</taxon>
        <taxon>Bacillales</taxon>
        <taxon>Bacillaceae</taxon>
        <taxon>Ornithinibacillus</taxon>
    </lineage>
</organism>
<dbReference type="Gene3D" id="2.30.30.30">
    <property type="match status" value="1"/>
</dbReference>
<protein>
    <submittedName>
        <fullName evidence="1">DUF2187 family protein</fullName>
    </submittedName>
</protein>
<dbReference type="InterPro" id="IPR018690">
    <property type="entry name" value="DUF2187"/>
</dbReference>
<dbReference type="RefSeq" id="WP_345825655.1">
    <property type="nucleotide sequence ID" value="NZ_JBDIML010000004.1"/>
</dbReference>